<dbReference type="Gene3D" id="3.30.9.10">
    <property type="entry name" value="D-Amino Acid Oxidase, subunit A, domain 2"/>
    <property type="match status" value="1"/>
</dbReference>
<dbReference type="Gene3D" id="3.50.50.60">
    <property type="entry name" value="FAD/NAD(P)-binding domain"/>
    <property type="match status" value="1"/>
</dbReference>
<evidence type="ECO:0000259" key="1">
    <source>
        <dbReference type="Pfam" id="PF01266"/>
    </source>
</evidence>
<gene>
    <name evidence="2" type="ORF">CYMTET_31910</name>
</gene>
<protein>
    <recommendedName>
        <fullName evidence="1">FAD dependent oxidoreductase domain-containing protein</fullName>
    </recommendedName>
</protein>
<organism evidence="2 3">
    <name type="scientific">Cymbomonas tetramitiformis</name>
    <dbReference type="NCBI Taxonomy" id="36881"/>
    <lineage>
        <taxon>Eukaryota</taxon>
        <taxon>Viridiplantae</taxon>
        <taxon>Chlorophyta</taxon>
        <taxon>Pyramimonadophyceae</taxon>
        <taxon>Pyramimonadales</taxon>
        <taxon>Pyramimonadaceae</taxon>
        <taxon>Cymbomonas</taxon>
    </lineage>
</organism>
<dbReference type="GO" id="GO:0005737">
    <property type="term" value="C:cytoplasm"/>
    <property type="evidence" value="ECO:0007669"/>
    <property type="project" value="TreeGrafter"/>
</dbReference>
<dbReference type="InterPro" id="IPR036188">
    <property type="entry name" value="FAD/NAD-bd_sf"/>
</dbReference>
<dbReference type="SUPFAM" id="SSF51905">
    <property type="entry name" value="FAD/NAD(P)-binding domain"/>
    <property type="match status" value="1"/>
</dbReference>
<comment type="caution">
    <text evidence="2">The sequence shown here is derived from an EMBL/GenBank/DDBJ whole genome shotgun (WGS) entry which is preliminary data.</text>
</comment>
<dbReference type="EMBL" id="LGRX02019015">
    <property type="protein sequence ID" value="KAK3259077.1"/>
    <property type="molecule type" value="Genomic_DNA"/>
</dbReference>
<proteinExistence type="predicted"/>
<dbReference type="Pfam" id="PF01266">
    <property type="entry name" value="DAO"/>
    <property type="match status" value="1"/>
</dbReference>
<dbReference type="PANTHER" id="PTHR13847">
    <property type="entry name" value="SARCOSINE DEHYDROGENASE-RELATED"/>
    <property type="match status" value="1"/>
</dbReference>
<evidence type="ECO:0000313" key="3">
    <source>
        <dbReference type="Proteomes" id="UP001190700"/>
    </source>
</evidence>
<dbReference type="AlphaFoldDB" id="A0AAE0FG62"/>
<reference evidence="2 3" key="1">
    <citation type="journal article" date="2015" name="Genome Biol. Evol.">
        <title>Comparative Genomics of a Bacterivorous Green Alga Reveals Evolutionary Causalities and Consequences of Phago-Mixotrophic Mode of Nutrition.</title>
        <authorList>
            <person name="Burns J.A."/>
            <person name="Paasch A."/>
            <person name="Narechania A."/>
            <person name="Kim E."/>
        </authorList>
    </citation>
    <scope>NUCLEOTIDE SEQUENCE [LARGE SCALE GENOMIC DNA]</scope>
    <source>
        <strain evidence="2 3">PLY_AMNH</strain>
    </source>
</reference>
<dbReference type="Proteomes" id="UP001190700">
    <property type="component" value="Unassembled WGS sequence"/>
</dbReference>
<keyword evidence="3" id="KW-1185">Reference proteome</keyword>
<sequence length="331" mass="35704">MQPDCSCPFEVRTAQKMRDFIEERMESLNAAAYVGTGGATLFESSSAENSEDKEASSDQQIDPVTLLNAAPGAFVSGLKEPLSASLWPYKVVQALARESTLATFVETCRVLKIVEGASADETDAGHTTVHTSKGELIARTVIVATNAWITDVLPELEAHVKAVTNTVLCSKLPVPPEMRWPIATISCGDGAEEVYINQREDGRIVLGGLRSKDQSLCQSDSGPGDSAIAHALQEWFRERFPAMASVIGSYEYCWKGCIGIPQDGMPIAGRLPGRGDMVYVCGGFAGHGMPRCLGLAEGLVQHICGLEVSEAEYMARCDVRRFFTDAILHTP</sequence>
<evidence type="ECO:0000313" key="2">
    <source>
        <dbReference type="EMBL" id="KAK3259077.1"/>
    </source>
</evidence>
<dbReference type="InterPro" id="IPR006076">
    <property type="entry name" value="FAD-dep_OxRdtase"/>
</dbReference>
<name>A0AAE0FG62_9CHLO</name>
<feature type="domain" description="FAD dependent oxidoreductase" evidence="1">
    <location>
        <begin position="14"/>
        <end position="299"/>
    </location>
</feature>
<dbReference type="PANTHER" id="PTHR13847:SF260">
    <property type="entry name" value="FAD DEPENDENT OXIDOREDUCTASE DOMAIN-CONTAINING PROTEIN"/>
    <property type="match status" value="1"/>
</dbReference>
<accession>A0AAE0FG62</accession>